<feature type="region of interest" description="Disordered" evidence="9">
    <location>
        <begin position="1587"/>
        <end position="1612"/>
    </location>
</feature>
<dbReference type="Pfam" id="PF00028">
    <property type="entry name" value="Cadherin"/>
    <property type="match status" value="2"/>
</dbReference>
<comment type="caution">
    <text evidence="12">The sequence shown here is derived from an EMBL/GenBank/DDBJ whole genome shotgun (WGS) entry which is preliminary data.</text>
</comment>
<dbReference type="Proteomes" id="UP000290809">
    <property type="component" value="Unassembled WGS sequence"/>
</dbReference>
<feature type="domain" description="Cadherin" evidence="11">
    <location>
        <begin position="103"/>
        <end position="213"/>
    </location>
</feature>
<feature type="domain" description="Cadherin" evidence="11">
    <location>
        <begin position="220"/>
        <end position="361"/>
    </location>
</feature>
<dbReference type="CDD" id="cd11304">
    <property type="entry name" value="Cadherin_repeat"/>
    <property type="match status" value="6"/>
</dbReference>
<evidence type="ECO:0000256" key="7">
    <source>
        <dbReference type="ARBA" id="ARBA00023136"/>
    </source>
</evidence>
<dbReference type="PROSITE" id="PS00232">
    <property type="entry name" value="CADHERIN_1"/>
    <property type="match status" value="3"/>
</dbReference>
<dbReference type="InterPro" id="IPR002126">
    <property type="entry name" value="Cadherin-like_dom"/>
</dbReference>
<name>A0A430QS59_SCHBO</name>
<protein>
    <recommendedName>
        <fullName evidence="11">Cadherin domain-containing protein</fullName>
    </recommendedName>
</protein>
<feature type="domain" description="Cadherin" evidence="11">
    <location>
        <begin position="702"/>
        <end position="846"/>
    </location>
</feature>
<gene>
    <name evidence="12" type="ORF">DC041_0001262</name>
</gene>
<keyword evidence="5" id="KW-0130">Cell adhesion</keyword>
<accession>A0A430QS59</accession>
<evidence type="ECO:0000256" key="8">
    <source>
        <dbReference type="PROSITE-ProRule" id="PRU00043"/>
    </source>
</evidence>
<organism evidence="12 13">
    <name type="scientific">Schistosoma bovis</name>
    <name type="common">Blood fluke</name>
    <dbReference type="NCBI Taxonomy" id="6184"/>
    <lineage>
        <taxon>Eukaryota</taxon>
        <taxon>Metazoa</taxon>
        <taxon>Spiralia</taxon>
        <taxon>Lophotrochozoa</taxon>
        <taxon>Platyhelminthes</taxon>
        <taxon>Trematoda</taxon>
        <taxon>Digenea</taxon>
        <taxon>Strigeidida</taxon>
        <taxon>Schistosomatoidea</taxon>
        <taxon>Schistosomatidae</taxon>
        <taxon>Schistosoma</taxon>
    </lineage>
</organism>
<dbReference type="STRING" id="6184.A0A430QS59"/>
<evidence type="ECO:0000259" key="11">
    <source>
        <dbReference type="PROSITE" id="PS50268"/>
    </source>
</evidence>
<keyword evidence="2 10" id="KW-0812">Transmembrane</keyword>
<dbReference type="SMART" id="SM00112">
    <property type="entry name" value="CA"/>
    <property type="match status" value="5"/>
</dbReference>
<dbReference type="GO" id="GO:0007156">
    <property type="term" value="P:homophilic cell adhesion via plasma membrane adhesion molecules"/>
    <property type="evidence" value="ECO:0007669"/>
    <property type="project" value="InterPro"/>
</dbReference>
<keyword evidence="3" id="KW-0677">Repeat</keyword>
<feature type="domain" description="Cadherin" evidence="11">
    <location>
        <begin position="846"/>
        <end position="979"/>
    </location>
</feature>
<feature type="transmembrane region" description="Helical" evidence="10">
    <location>
        <begin position="1220"/>
        <end position="1244"/>
    </location>
</feature>
<keyword evidence="4 8" id="KW-0106">Calcium</keyword>
<dbReference type="GO" id="GO:0005509">
    <property type="term" value="F:calcium ion binding"/>
    <property type="evidence" value="ECO:0007669"/>
    <property type="project" value="UniProtKB-UniRule"/>
</dbReference>
<dbReference type="SUPFAM" id="SSF49313">
    <property type="entry name" value="Cadherin-like"/>
    <property type="match status" value="5"/>
</dbReference>
<feature type="region of interest" description="Disordered" evidence="9">
    <location>
        <begin position="1515"/>
        <end position="1546"/>
    </location>
</feature>
<keyword evidence="6 10" id="KW-1133">Transmembrane helix</keyword>
<evidence type="ECO:0000256" key="1">
    <source>
        <dbReference type="ARBA" id="ARBA00004370"/>
    </source>
</evidence>
<evidence type="ECO:0000313" key="12">
    <source>
        <dbReference type="EMBL" id="RTG90477.1"/>
    </source>
</evidence>
<keyword evidence="7 10" id="KW-0472">Membrane</keyword>
<dbReference type="PRINTS" id="PR00205">
    <property type="entry name" value="CADHERIN"/>
</dbReference>
<evidence type="ECO:0000313" key="13">
    <source>
        <dbReference type="Proteomes" id="UP000290809"/>
    </source>
</evidence>
<dbReference type="InterPro" id="IPR015919">
    <property type="entry name" value="Cadherin-like_sf"/>
</dbReference>
<dbReference type="InterPro" id="IPR020894">
    <property type="entry name" value="Cadherin_CS"/>
</dbReference>
<evidence type="ECO:0000256" key="10">
    <source>
        <dbReference type="SAM" id="Phobius"/>
    </source>
</evidence>
<reference evidence="12 13" key="1">
    <citation type="journal article" date="2019" name="PLoS Pathog.">
        <title>Genome sequence of the bovine parasite Schistosoma bovis Tanzania.</title>
        <authorList>
            <person name="Oey H."/>
            <person name="Zakrzewski M."/>
            <person name="Gobert G."/>
            <person name="Gravermann K."/>
            <person name="Stoye J."/>
            <person name="Jones M."/>
            <person name="Mcmanus D."/>
            <person name="Krause L."/>
        </authorList>
    </citation>
    <scope>NUCLEOTIDE SEQUENCE [LARGE SCALE GENOMIC DNA]</scope>
    <source>
        <strain evidence="12 13">TAN1997</strain>
    </source>
</reference>
<dbReference type="GO" id="GO:0005911">
    <property type="term" value="C:cell-cell junction"/>
    <property type="evidence" value="ECO:0007669"/>
    <property type="project" value="TreeGrafter"/>
</dbReference>
<dbReference type="InterPro" id="IPR050971">
    <property type="entry name" value="Cadherin-domain_protein"/>
</dbReference>
<keyword evidence="13" id="KW-1185">Reference proteome</keyword>
<evidence type="ECO:0000256" key="2">
    <source>
        <dbReference type="ARBA" id="ARBA00022692"/>
    </source>
</evidence>
<feature type="domain" description="Cadherin" evidence="11">
    <location>
        <begin position="617"/>
        <end position="659"/>
    </location>
</feature>
<feature type="domain" description="Cadherin" evidence="11">
    <location>
        <begin position="1009"/>
        <end position="1152"/>
    </location>
</feature>
<dbReference type="PANTHER" id="PTHR24025:SF23">
    <property type="entry name" value="NEURAL-CADHERIN"/>
    <property type="match status" value="1"/>
</dbReference>
<dbReference type="Gene3D" id="2.60.40.60">
    <property type="entry name" value="Cadherins"/>
    <property type="match status" value="7"/>
</dbReference>
<evidence type="ECO:0000256" key="6">
    <source>
        <dbReference type="ARBA" id="ARBA00022989"/>
    </source>
</evidence>
<evidence type="ECO:0000256" key="5">
    <source>
        <dbReference type="ARBA" id="ARBA00022889"/>
    </source>
</evidence>
<dbReference type="PROSITE" id="PS50268">
    <property type="entry name" value="CADHERIN_2"/>
    <property type="match status" value="7"/>
</dbReference>
<proteinExistence type="predicted"/>
<evidence type="ECO:0000256" key="4">
    <source>
        <dbReference type="ARBA" id="ARBA00022837"/>
    </source>
</evidence>
<evidence type="ECO:0000256" key="3">
    <source>
        <dbReference type="ARBA" id="ARBA00022737"/>
    </source>
</evidence>
<comment type="subcellular location">
    <subcellularLocation>
        <location evidence="1">Membrane</location>
    </subcellularLocation>
</comment>
<dbReference type="PANTHER" id="PTHR24025">
    <property type="entry name" value="DESMOGLEIN FAMILY MEMBER"/>
    <property type="match status" value="1"/>
</dbReference>
<sequence>MWIKQKVHRYNLQILIFLLYFIHSCYNKSIYNELMNMNEINNRQTNLTQPYQILLTMKESSIINTDLINISNIMQNYNIQLKTSMNEFNKHTTSKIMNFEILDISSNLLTAYQQRNQNNLLNIIDLNSINGIIKFNVPLDRERICNDLQYTNKQCTITLLIAAYKMNNHNINHHDQEEEELMNNEEYNKYNNELICIELIITLLDINDNSPYFPQISDIDNHPRIITIEEECPIGTMISLPIANDIDSIENGIIKYELYPITKQMEIIQLFEIVQFRGSRIQCEDMSNKGIHDINYTYNLNQEINQDLLPIIPCLKIIGRLDREQVSRYAVRLVAIDTGGRKGEIILRIIIRDINDHAPLWADKLETELSTGSLLFMGSERITFQSNEIIENNEHGRTIVKYTFQIPECTNQRQLLRLNANDMDESESDYGRIKYHLNDQTQDFEQLRQRIFISGDHIYLTDLGFKDLNQANLTIIVTATDGAGKSSDAWIHLLVQDCNDHKPMILMRNTEFSLVENTIGKQQLISLITVRDLDLTTSPNSEFYCSLNDTTYLTLYEVMSGPKLSDQRYQESNLNTNNKHDGFLSHRHDNDDEKNTGFFRQGRWVVYRLESKNSTSFDREATPYYNVLLQCSDKGSPMLTSNRLITVNILDVNDNAPMFIMPNQPQSAHLFSVNSESHRKVFYQSISSSSSSSNSVRQKTDQSFIYHFNLPENSLRGTIVGSVHAIDLDAGDNGRVTFQLKSQIPFYSNKPISLNTKNHNTTVATNHINNDKQNDSRNEKESIYMDHVFNLAPNGDIQLINELDREIIDCYELHIIVSDNAKINRLSSTATVIIKIDDVNDCRPEFFGDYIFEIVESYGSSTIHQILGSIVATDMDLGRNGSITYQLGAQQDSRNDNINNNNHNLIINKSPSSTNTFGSRLIQISHDGKLTVYGVIDREKTPIIVLTVIAEDNGIPVKLSNSVTVTIHVLDLNDNKPRFIESSSRSQSVNKDETLKGNLDNTGMNIVSPALGFKLNLSLDTNVGTLLTVFEAYDPDNGPNGTVVFNMAYSGALGISHDVKNLKSGKTDEDISDIPTFTLQPDGRLLLSKRLAYSDMISPTPNSFPKRYRRPDRLLIRVSDKGPTPEQSVTSLQIFYYDPIDTIHNTYSEDYFHMVNAKSDANRNSEYASVHQNKETSKSKHYAYKTNRQALLGSSGGGKLSSQSYTRSELNNSKPFTLPAMYLLALAVCLALILVIISFGCFYVKLRRTSLTNKGEEKYDSIGKSEVHTDSLISCKKNNNGDIRLDSTLSSRSKNDESQIITGSQNKIFSDFGINTINCRSLSPTYIVRAYDHINVVPSNDPHTNTIMSIPHSTMDSSDYTPLSINQINSLQNSCLSPSVLQNDLNKQVINNNQRLFKNAYLLKPCDSLYEDQASPMLFNQLELCKTLNRQKQYSILSNHPVEVINKNTFDEDDDIRNIGKIFQANISDSVSTFIDSKCQNNKPTLISFEGKLTDISTDNKHGFKQNQLLPVSETSVLSSSTTTNTNTTTTNNNNNNSNDCHSNKDNFSTIHKPKFKLFSTKKYESHKNNINSDHYNQLKGDDSQLIIDPNQMTSNNNGNSNNLPQITSSFV</sequence>
<evidence type="ECO:0000256" key="9">
    <source>
        <dbReference type="SAM" id="MobiDB-lite"/>
    </source>
</evidence>
<feature type="domain" description="Cadherin" evidence="11">
    <location>
        <begin position="398"/>
        <end position="505"/>
    </location>
</feature>
<feature type="compositionally biased region" description="Low complexity" evidence="9">
    <location>
        <begin position="1519"/>
        <end position="1539"/>
    </location>
</feature>
<dbReference type="EMBL" id="QMKO01001442">
    <property type="protein sequence ID" value="RTG90477.1"/>
    <property type="molecule type" value="Genomic_DNA"/>
</dbReference>
<dbReference type="GO" id="GO:0005886">
    <property type="term" value="C:plasma membrane"/>
    <property type="evidence" value="ECO:0007669"/>
    <property type="project" value="InterPro"/>
</dbReference>